<dbReference type="GO" id="GO:0008999">
    <property type="term" value="F:protein-N-terminal-alanine acetyltransferase activity"/>
    <property type="evidence" value="ECO:0007669"/>
    <property type="project" value="UniProtKB-UniRule"/>
</dbReference>
<dbReference type="EC" id="2.3.1.266" evidence="2"/>
<proteinExistence type="inferred from homology"/>
<comment type="similarity">
    <text evidence="2">Belongs to the acetyltransferase family. RimI subfamily.</text>
</comment>
<keyword evidence="1 2" id="KW-0808">Transferase</keyword>
<accession>Q0AB80</accession>
<comment type="subcellular location">
    <subcellularLocation>
        <location evidence="2">Cytoplasm</location>
    </subcellularLocation>
</comment>
<feature type="binding site" evidence="2">
    <location>
        <position position="116"/>
    </location>
    <ligand>
        <name>acetyl-CoA</name>
        <dbReference type="ChEBI" id="CHEBI:57288"/>
    </ligand>
</feature>
<dbReference type="InterPro" id="IPR006464">
    <property type="entry name" value="AcTrfase_RimI/Ard1"/>
</dbReference>
<comment type="function">
    <text evidence="2">Acetylates the N-terminal alanine of ribosomal protein bS18.</text>
</comment>
<feature type="active site" description="Proton donor" evidence="2">
    <location>
        <position position="123"/>
    </location>
</feature>
<feature type="domain" description="N-acetyltransferase" evidence="3">
    <location>
        <begin position="10"/>
        <end position="155"/>
    </location>
</feature>
<gene>
    <name evidence="2" type="primary">rimI</name>
    <name evidence="4" type="ordered locus">Mlg_0553</name>
</gene>
<evidence type="ECO:0000259" key="3">
    <source>
        <dbReference type="PROSITE" id="PS51186"/>
    </source>
</evidence>
<evidence type="ECO:0000256" key="2">
    <source>
        <dbReference type="HAMAP-Rule" id="MF_02210"/>
    </source>
</evidence>
<dbReference type="HOGENOM" id="CLU_013985_23_2_6"/>
<dbReference type="Pfam" id="PF00583">
    <property type="entry name" value="Acetyltransf_1"/>
    <property type="match status" value="1"/>
</dbReference>
<dbReference type="InterPro" id="IPR016181">
    <property type="entry name" value="Acyl_CoA_acyltransferase"/>
</dbReference>
<dbReference type="NCBIfam" id="TIGR01575">
    <property type="entry name" value="rimI"/>
    <property type="match status" value="1"/>
</dbReference>
<keyword evidence="5" id="KW-1185">Reference proteome</keyword>
<keyword evidence="4" id="KW-0687">Ribonucleoprotein</keyword>
<dbReference type="OrthoDB" id="9796919at2"/>
<keyword evidence="2" id="KW-0963">Cytoplasm</keyword>
<keyword evidence="2 4" id="KW-0012">Acyltransferase</keyword>
<evidence type="ECO:0000313" key="4">
    <source>
        <dbReference type="EMBL" id="ABI55907.1"/>
    </source>
</evidence>
<dbReference type="InterPro" id="IPR050769">
    <property type="entry name" value="NAT_camello-type"/>
</dbReference>
<reference evidence="5" key="1">
    <citation type="submission" date="2006-08" db="EMBL/GenBank/DDBJ databases">
        <title>Complete sequence of Alkalilimnicola ehrilichei MLHE-1.</title>
        <authorList>
            <person name="Copeland A."/>
            <person name="Lucas S."/>
            <person name="Lapidus A."/>
            <person name="Barry K."/>
            <person name="Detter J.C."/>
            <person name="Glavina del Rio T."/>
            <person name="Hammon N."/>
            <person name="Israni S."/>
            <person name="Dalin E."/>
            <person name="Tice H."/>
            <person name="Pitluck S."/>
            <person name="Sims D."/>
            <person name="Brettin T."/>
            <person name="Bruce D."/>
            <person name="Han C."/>
            <person name="Tapia R."/>
            <person name="Gilna P."/>
            <person name="Schmutz J."/>
            <person name="Larimer F."/>
            <person name="Land M."/>
            <person name="Hauser L."/>
            <person name="Kyrpides N."/>
            <person name="Mikhailova N."/>
            <person name="Oremland R.S."/>
            <person name="Hoeft S.E."/>
            <person name="Switzer-Blum J."/>
            <person name="Kulp T."/>
            <person name="King G."/>
            <person name="Tabita R."/>
            <person name="Witte B."/>
            <person name="Santini J.M."/>
            <person name="Basu P."/>
            <person name="Hollibaugh J.T."/>
            <person name="Xie G."/>
            <person name="Stolz J.F."/>
            <person name="Richardson P."/>
        </authorList>
    </citation>
    <scope>NUCLEOTIDE SEQUENCE [LARGE SCALE GENOMIC DNA]</scope>
    <source>
        <strain evidence="5">ATCC BAA-1101 / DSM 17681 / MLHE-1</strain>
    </source>
</reference>
<dbReference type="InterPro" id="IPR043690">
    <property type="entry name" value="RimI"/>
</dbReference>
<comment type="catalytic activity">
    <reaction evidence="2">
        <text>N-terminal L-alanyl-[ribosomal protein bS18] + acetyl-CoA = N-terminal N(alpha)-acetyl-L-alanyl-[ribosomal protein bS18] + CoA + H(+)</text>
        <dbReference type="Rhea" id="RHEA:43756"/>
        <dbReference type="Rhea" id="RHEA-COMP:10676"/>
        <dbReference type="Rhea" id="RHEA-COMP:10677"/>
        <dbReference type="ChEBI" id="CHEBI:15378"/>
        <dbReference type="ChEBI" id="CHEBI:57287"/>
        <dbReference type="ChEBI" id="CHEBI:57288"/>
        <dbReference type="ChEBI" id="CHEBI:64718"/>
        <dbReference type="ChEBI" id="CHEBI:83683"/>
        <dbReference type="EC" id="2.3.1.266"/>
    </reaction>
</comment>
<dbReference type="Gene3D" id="3.40.630.30">
    <property type="match status" value="1"/>
</dbReference>
<comment type="caution">
    <text evidence="2">Lacks conserved residue(s) required for the propagation of feature annotation.</text>
</comment>
<dbReference type="PANTHER" id="PTHR13947:SF37">
    <property type="entry name" value="LD18367P"/>
    <property type="match status" value="1"/>
</dbReference>
<dbReference type="InterPro" id="IPR000182">
    <property type="entry name" value="GNAT_dom"/>
</dbReference>
<dbReference type="PROSITE" id="PS51186">
    <property type="entry name" value="GNAT"/>
    <property type="match status" value="1"/>
</dbReference>
<dbReference type="EMBL" id="CP000453">
    <property type="protein sequence ID" value="ABI55907.1"/>
    <property type="molecule type" value="Genomic_DNA"/>
</dbReference>
<keyword evidence="4" id="KW-0689">Ribosomal protein</keyword>
<feature type="active site" description="Proton acceptor" evidence="2">
    <location>
        <position position="111"/>
    </location>
</feature>
<name>Q0AB80_ALKEH</name>
<dbReference type="eggNOG" id="COG0456">
    <property type="taxonomic scope" value="Bacteria"/>
</dbReference>
<dbReference type="HAMAP" id="MF_02210">
    <property type="entry name" value="RimI"/>
    <property type="match status" value="1"/>
</dbReference>
<evidence type="ECO:0000313" key="5">
    <source>
        <dbReference type="Proteomes" id="UP000001962"/>
    </source>
</evidence>
<protein>
    <recommendedName>
        <fullName evidence="2">[Ribosomal protein bS18]-alanine N-acetyltransferase</fullName>
        <ecNumber evidence="2">2.3.1.266</ecNumber>
    </recommendedName>
</protein>
<dbReference type="SUPFAM" id="SSF55729">
    <property type="entry name" value="Acyl-CoA N-acyltransferases (Nat)"/>
    <property type="match status" value="1"/>
</dbReference>
<sequence length="161" mass="17608">MVAVVAPRPGRIRAMIEADLPEVVQVEQRSYSWPWSYGIFRDCLRAGYPGWVYVRGGHIVGFVLISAVAGEGHILNLCVSPEVRREGVGQALLERVIADAPTFEVQELFLEVRPSNKGAQALYRSAGFERIGRRRGYYPATGGREDALVLARLIEGPGGGA</sequence>
<organism evidence="4 5">
    <name type="scientific">Alkalilimnicola ehrlichii (strain ATCC BAA-1101 / DSM 17681 / MLHE-1)</name>
    <dbReference type="NCBI Taxonomy" id="187272"/>
    <lineage>
        <taxon>Bacteria</taxon>
        <taxon>Pseudomonadati</taxon>
        <taxon>Pseudomonadota</taxon>
        <taxon>Gammaproteobacteria</taxon>
        <taxon>Chromatiales</taxon>
        <taxon>Ectothiorhodospiraceae</taxon>
        <taxon>Alkalilimnicola</taxon>
    </lineage>
</organism>
<evidence type="ECO:0000256" key="1">
    <source>
        <dbReference type="ARBA" id="ARBA00022679"/>
    </source>
</evidence>
<dbReference type="CDD" id="cd04301">
    <property type="entry name" value="NAT_SF"/>
    <property type="match status" value="1"/>
</dbReference>
<dbReference type="AlphaFoldDB" id="Q0AB80"/>
<dbReference type="KEGG" id="aeh:Mlg_0553"/>
<dbReference type="PANTHER" id="PTHR13947">
    <property type="entry name" value="GNAT FAMILY N-ACETYLTRANSFERASE"/>
    <property type="match status" value="1"/>
</dbReference>
<dbReference type="GO" id="GO:0005737">
    <property type="term" value="C:cytoplasm"/>
    <property type="evidence" value="ECO:0007669"/>
    <property type="project" value="UniProtKB-SubCell"/>
</dbReference>
<dbReference type="GO" id="GO:0005840">
    <property type="term" value="C:ribosome"/>
    <property type="evidence" value="ECO:0007669"/>
    <property type="project" value="UniProtKB-KW"/>
</dbReference>
<dbReference type="Proteomes" id="UP000001962">
    <property type="component" value="Chromosome"/>
</dbReference>